<dbReference type="SUPFAM" id="SSF55729">
    <property type="entry name" value="Acyl-CoA N-acyltransferases (Nat)"/>
    <property type="match status" value="1"/>
</dbReference>
<dbReference type="Pfam" id="PF00583">
    <property type="entry name" value="Acetyltransf_1"/>
    <property type="match status" value="1"/>
</dbReference>
<evidence type="ECO:0000256" key="2">
    <source>
        <dbReference type="ARBA" id="ARBA00023315"/>
    </source>
</evidence>
<dbReference type="PANTHER" id="PTHR43877">
    <property type="entry name" value="AMINOALKYLPHOSPHONATE N-ACETYLTRANSFERASE-RELATED-RELATED"/>
    <property type="match status" value="1"/>
</dbReference>
<proteinExistence type="predicted"/>
<keyword evidence="2" id="KW-0012">Acyltransferase</keyword>
<dbReference type="InterPro" id="IPR016181">
    <property type="entry name" value="Acyl_CoA_acyltransferase"/>
</dbReference>
<dbReference type="GO" id="GO:0016747">
    <property type="term" value="F:acyltransferase activity, transferring groups other than amino-acyl groups"/>
    <property type="evidence" value="ECO:0007669"/>
    <property type="project" value="InterPro"/>
</dbReference>
<dbReference type="AlphaFoldDB" id="A0A318UC45"/>
<comment type="caution">
    <text evidence="4">The sequence shown here is derived from an EMBL/GenBank/DDBJ whole genome shotgun (WGS) entry which is preliminary data.</text>
</comment>
<gene>
    <name evidence="4" type="ORF">B0O44_107137</name>
</gene>
<organism evidence="4 5">
    <name type="scientific">Pedobacter nutrimenti</name>
    <dbReference type="NCBI Taxonomy" id="1241337"/>
    <lineage>
        <taxon>Bacteria</taxon>
        <taxon>Pseudomonadati</taxon>
        <taxon>Bacteroidota</taxon>
        <taxon>Sphingobacteriia</taxon>
        <taxon>Sphingobacteriales</taxon>
        <taxon>Sphingobacteriaceae</taxon>
        <taxon>Pedobacter</taxon>
    </lineage>
</organism>
<evidence type="ECO:0000313" key="5">
    <source>
        <dbReference type="Proteomes" id="UP000248198"/>
    </source>
</evidence>
<dbReference type="CDD" id="cd04301">
    <property type="entry name" value="NAT_SF"/>
    <property type="match status" value="1"/>
</dbReference>
<dbReference type="PROSITE" id="PS51186">
    <property type="entry name" value="GNAT"/>
    <property type="match status" value="1"/>
</dbReference>
<dbReference type="Proteomes" id="UP000248198">
    <property type="component" value="Unassembled WGS sequence"/>
</dbReference>
<keyword evidence="5" id="KW-1185">Reference proteome</keyword>
<keyword evidence="1" id="KW-0808">Transferase</keyword>
<dbReference type="OrthoDB" id="9792929at2"/>
<reference evidence="4 5" key="1">
    <citation type="submission" date="2018-06" db="EMBL/GenBank/DDBJ databases">
        <title>Genomic Encyclopedia of Archaeal and Bacterial Type Strains, Phase II (KMG-II): from individual species to whole genera.</title>
        <authorList>
            <person name="Goeker M."/>
        </authorList>
    </citation>
    <scope>NUCLEOTIDE SEQUENCE [LARGE SCALE GENOMIC DNA]</scope>
    <source>
        <strain evidence="4 5">DSM 27372</strain>
    </source>
</reference>
<accession>A0A318UC45</accession>
<protein>
    <submittedName>
        <fullName evidence="4">PhnO protein</fullName>
    </submittedName>
</protein>
<name>A0A318UC45_9SPHI</name>
<evidence type="ECO:0000313" key="4">
    <source>
        <dbReference type="EMBL" id="PYF71522.1"/>
    </source>
</evidence>
<feature type="domain" description="N-acetyltransferase" evidence="3">
    <location>
        <begin position="28"/>
        <end position="169"/>
    </location>
</feature>
<dbReference type="InterPro" id="IPR050832">
    <property type="entry name" value="Bact_Acetyltransf"/>
</dbReference>
<evidence type="ECO:0000256" key="1">
    <source>
        <dbReference type="ARBA" id="ARBA00022679"/>
    </source>
</evidence>
<dbReference type="InterPro" id="IPR000182">
    <property type="entry name" value="GNAT_dom"/>
</dbReference>
<dbReference type="EMBL" id="QKLU01000007">
    <property type="protein sequence ID" value="PYF71522.1"/>
    <property type="molecule type" value="Genomic_DNA"/>
</dbReference>
<dbReference type="PANTHER" id="PTHR43877:SF2">
    <property type="entry name" value="AMINOALKYLPHOSPHONATE N-ACETYLTRANSFERASE-RELATED"/>
    <property type="match status" value="1"/>
</dbReference>
<evidence type="ECO:0000259" key="3">
    <source>
        <dbReference type="PROSITE" id="PS51186"/>
    </source>
</evidence>
<dbReference type="Gene3D" id="3.40.630.30">
    <property type="match status" value="1"/>
</dbReference>
<sequence length="169" mass="20004">MSFLYLEQAQGLKKDKIKIMSLEKNEELVFRRADPEDLQEVYSFVCTLEEKEMNYEKFCSRFRNQVISPDILLLLAERAGKPVGFLSCHLQNVLHHDGDIYEIVEFIVSPEYRGSGVGKKMLGFLDLQLKDRDYELIELASNVRRDRAHQFYEQQGFNRSHFKFTKYKH</sequence>